<keyword evidence="2" id="KW-1185">Reference proteome</keyword>
<evidence type="ECO:0000313" key="1">
    <source>
        <dbReference type="EMBL" id="KAB1265384.1"/>
    </source>
</evidence>
<organism evidence="1 2">
    <name type="scientific">Camelus dromedarius</name>
    <name type="common">Dromedary</name>
    <name type="synonym">Arabian camel</name>
    <dbReference type="NCBI Taxonomy" id="9838"/>
    <lineage>
        <taxon>Eukaryota</taxon>
        <taxon>Metazoa</taxon>
        <taxon>Chordata</taxon>
        <taxon>Craniata</taxon>
        <taxon>Vertebrata</taxon>
        <taxon>Euteleostomi</taxon>
        <taxon>Mammalia</taxon>
        <taxon>Eutheria</taxon>
        <taxon>Laurasiatheria</taxon>
        <taxon>Artiodactyla</taxon>
        <taxon>Tylopoda</taxon>
        <taxon>Camelidae</taxon>
        <taxon>Camelus</taxon>
    </lineage>
</organism>
<sequence length="92" mass="10160">MNTLKPCGWRCRLGLSSLGEWRGNTGRCPLWSTYKSTGERLETSRAGRRVATFLAEVKVPRPVSITVLVTLCPLQGLSEPRTWPEASTALLS</sequence>
<dbReference type="EMBL" id="JWIN03000016">
    <property type="protein sequence ID" value="KAB1265384.1"/>
    <property type="molecule type" value="Genomic_DNA"/>
</dbReference>
<name>A0A5N4D2H8_CAMDR</name>
<accession>A0A5N4D2H8</accession>
<evidence type="ECO:0000313" key="2">
    <source>
        <dbReference type="Proteomes" id="UP000299084"/>
    </source>
</evidence>
<dbReference type="AlphaFoldDB" id="A0A5N4D2H8"/>
<protein>
    <submittedName>
        <fullName evidence="1">Uncharacterized protein</fullName>
    </submittedName>
</protein>
<gene>
    <name evidence="1" type="ORF">Cadr_000019368</name>
</gene>
<dbReference type="Proteomes" id="UP000299084">
    <property type="component" value="Unassembled WGS sequence"/>
</dbReference>
<proteinExistence type="predicted"/>
<reference evidence="1 2" key="1">
    <citation type="journal article" date="2019" name="Mol. Ecol. Resour.">
        <title>Improving Illumina assemblies with Hi-C and long reads: an example with the North African dromedary.</title>
        <authorList>
            <person name="Elbers J.P."/>
            <person name="Rogers M.F."/>
            <person name="Perelman P.L."/>
            <person name="Proskuryakova A.A."/>
            <person name="Serdyukova N.A."/>
            <person name="Johnson W.E."/>
            <person name="Horin P."/>
            <person name="Corander J."/>
            <person name="Murphy D."/>
            <person name="Burger P.A."/>
        </authorList>
    </citation>
    <scope>NUCLEOTIDE SEQUENCE [LARGE SCALE GENOMIC DNA]</scope>
    <source>
        <strain evidence="1">Drom800</strain>
        <tissue evidence="1">Blood</tissue>
    </source>
</reference>
<comment type="caution">
    <text evidence="1">The sequence shown here is derived from an EMBL/GenBank/DDBJ whole genome shotgun (WGS) entry which is preliminary data.</text>
</comment>